<sequence length="59" mass="6631">MLRRRQHRGQCADDALIVAVADWKAVYTSVGEVIGRALTSNVIMRINREAGIFISKLIF</sequence>
<protein>
    <submittedName>
        <fullName evidence="1">Uncharacterized protein</fullName>
    </submittedName>
</protein>
<reference evidence="2" key="1">
    <citation type="submission" date="2012-08" db="EMBL/GenBank/DDBJ databases">
        <title>The Genome Sequence of Wuchereria bancrofti.</title>
        <authorList>
            <person name="Nutman T.B."/>
            <person name="Fink D.L."/>
            <person name="Russ C."/>
            <person name="Young S."/>
            <person name="Zeng Q."/>
            <person name="Koehrsen M."/>
            <person name="Alvarado L."/>
            <person name="Berlin A."/>
            <person name="Chapman S.B."/>
            <person name="Chen Z."/>
            <person name="Freedman E."/>
            <person name="Gellesch M."/>
            <person name="Goldberg J."/>
            <person name="Griggs A."/>
            <person name="Gujja S."/>
            <person name="Heilman E.R."/>
            <person name="Heiman D."/>
            <person name="Hepburn T."/>
            <person name="Howarth C."/>
            <person name="Jen D."/>
            <person name="Larson L."/>
            <person name="Lewis B."/>
            <person name="Mehta T."/>
            <person name="Park D."/>
            <person name="Pearson M."/>
            <person name="Roberts A."/>
            <person name="Saif S."/>
            <person name="Shea T."/>
            <person name="Shenoy N."/>
            <person name="Sisk P."/>
            <person name="Stolte C."/>
            <person name="Sykes S."/>
            <person name="Walk T."/>
            <person name="White J."/>
            <person name="Yandava C."/>
            <person name="Haas B."/>
            <person name="Henn M.R."/>
            <person name="Nusbaum C."/>
            <person name="Birren B."/>
        </authorList>
    </citation>
    <scope>NUCLEOTIDE SEQUENCE [LARGE SCALE GENOMIC DNA]</scope>
    <source>
        <strain evidence="2">NA</strain>
    </source>
</reference>
<comment type="caution">
    <text evidence="1">The sequence shown here is derived from an EMBL/GenBank/DDBJ whole genome shotgun (WGS) entry which is preliminary data.</text>
</comment>
<evidence type="ECO:0000313" key="1">
    <source>
        <dbReference type="EMBL" id="EJW72125.1"/>
    </source>
</evidence>
<evidence type="ECO:0000313" key="2">
    <source>
        <dbReference type="Proteomes" id="UP000004810"/>
    </source>
</evidence>
<dbReference type="AlphaFoldDB" id="J9ADQ5"/>
<proteinExistence type="predicted"/>
<dbReference type="Proteomes" id="UP000004810">
    <property type="component" value="Unassembled WGS sequence"/>
</dbReference>
<organism evidence="1 2">
    <name type="scientific">Wuchereria bancrofti</name>
    <dbReference type="NCBI Taxonomy" id="6293"/>
    <lineage>
        <taxon>Eukaryota</taxon>
        <taxon>Metazoa</taxon>
        <taxon>Ecdysozoa</taxon>
        <taxon>Nematoda</taxon>
        <taxon>Chromadorea</taxon>
        <taxon>Rhabditida</taxon>
        <taxon>Spirurina</taxon>
        <taxon>Spiruromorpha</taxon>
        <taxon>Filarioidea</taxon>
        <taxon>Onchocercidae</taxon>
        <taxon>Wuchereria</taxon>
    </lineage>
</organism>
<gene>
    <name evidence="1" type="ORF">WUBG_16970</name>
</gene>
<accession>J9ADQ5</accession>
<name>J9ADQ5_WUCBA</name>
<dbReference type="EMBL" id="ADBV01016866">
    <property type="protein sequence ID" value="EJW72125.1"/>
    <property type="molecule type" value="Genomic_DNA"/>
</dbReference>